<comment type="caution">
    <text evidence="4">The sequence shown here is derived from an EMBL/GenBank/DDBJ whole genome shotgun (WGS) entry which is preliminary data.</text>
</comment>
<dbReference type="PANTHER" id="PTHR24078:SF574">
    <property type="entry name" value="CHAPERONE DNAJ C-TERMINAL DOMAIN-CONTAINING PROTEIN"/>
    <property type="match status" value="1"/>
</dbReference>
<dbReference type="AlphaFoldDB" id="A0A7J6EJK1"/>
<dbReference type="CDD" id="cd10747">
    <property type="entry name" value="DnaJ_C"/>
    <property type="match status" value="1"/>
</dbReference>
<dbReference type="GO" id="GO:0051087">
    <property type="term" value="F:protein-folding chaperone binding"/>
    <property type="evidence" value="ECO:0007669"/>
    <property type="project" value="TreeGrafter"/>
</dbReference>
<dbReference type="InterPro" id="IPR051339">
    <property type="entry name" value="DnaJ_subfamily_B"/>
</dbReference>
<evidence type="ECO:0000259" key="3">
    <source>
        <dbReference type="Pfam" id="PF01556"/>
    </source>
</evidence>
<protein>
    <recommendedName>
        <fullName evidence="3">Chaperone DnaJ C-terminal domain-containing protein</fullName>
    </recommendedName>
</protein>
<dbReference type="InterPro" id="IPR008971">
    <property type="entry name" value="HSP40/DnaJ_pept-bd"/>
</dbReference>
<name>A0A7J6EJK1_CANSA</name>
<dbReference type="EMBL" id="JAATIP010000224">
    <property type="protein sequence ID" value="KAF4358593.1"/>
    <property type="molecule type" value="Genomic_DNA"/>
</dbReference>
<dbReference type="FunFam" id="2.60.260.20:FF:000002">
    <property type="entry name" value="Dnaj homolog subfamily b member"/>
    <property type="match status" value="1"/>
</dbReference>
<evidence type="ECO:0000256" key="2">
    <source>
        <dbReference type="SAM" id="MobiDB-lite"/>
    </source>
</evidence>
<dbReference type="SUPFAM" id="SSF49493">
    <property type="entry name" value="HSP40/DnaJ peptide-binding domain"/>
    <property type="match status" value="2"/>
</dbReference>
<evidence type="ECO:0000313" key="4">
    <source>
        <dbReference type="EMBL" id="KAF4358593.1"/>
    </source>
</evidence>
<evidence type="ECO:0000313" key="5">
    <source>
        <dbReference type="Proteomes" id="UP000525078"/>
    </source>
</evidence>
<dbReference type="GO" id="GO:0051082">
    <property type="term" value="F:unfolded protein binding"/>
    <property type="evidence" value="ECO:0007669"/>
    <property type="project" value="InterPro"/>
</dbReference>
<dbReference type="PANTHER" id="PTHR24078">
    <property type="entry name" value="DNAJ HOMOLOG SUBFAMILY C MEMBER"/>
    <property type="match status" value="1"/>
</dbReference>
<dbReference type="Pfam" id="PF01556">
    <property type="entry name" value="DnaJ_C"/>
    <property type="match status" value="1"/>
</dbReference>
<keyword evidence="1" id="KW-0143">Chaperone</keyword>
<reference evidence="4 5" key="1">
    <citation type="journal article" date="2020" name="bioRxiv">
        <title>Sequence and annotation of 42 cannabis genomes reveals extensive copy number variation in cannabinoid synthesis and pathogen resistance genes.</title>
        <authorList>
            <person name="Mckernan K.J."/>
            <person name="Helbert Y."/>
            <person name="Kane L.T."/>
            <person name="Ebling H."/>
            <person name="Zhang L."/>
            <person name="Liu B."/>
            <person name="Eaton Z."/>
            <person name="Mclaughlin S."/>
            <person name="Kingan S."/>
            <person name="Baybayan P."/>
            <person name="Concepcion G."/>
            <person name="Jordan M."/>
            <person name="Riva A."/>
            <person name="Barbazuk W."/>
            <person name="Harkins T."/>
        </authorList>
    </citation>
    <scope>NUCLEOTIDE SEQUENCE [LARGE SCALE GENOMIC DNA]</scope>
    <source>
        <strain evidence="5">cv. Jamaican Lion 4</strain>
        <tissue evidence="4">Leaf</tissue>
    </source>
</reference>
<feature type="domain" description="Chaperone DnaJ C-terminal" evidence="3">
    <location>
        <begin position="165"/>
        <end position="325"/>
    </location>
</feature>
<sequence length="344" mass="39256">MVDLLSIASIRKFCKTHKSILRKWYKHNSSSKKFHTQLFKSKKRSYKVEDPSLGNKNVKQKNENRKSMSSTGSFHNHSFRCNSQNNQNNNNNMYKHQSADNYLFPNNSTTNPKRKSSMDYYYCNSSSSSPPPNFFEKIPSSRHSSINNNPIMFSNSSGMLKPPPIEKKLECTLEELCYGCQKKLKITRDVINNLGRIVQEEELLTIKVKPGWKKGTKITFEGMGNEKPGSFPADIIFIIAEKRHQLFKREEDDLEFAIRIPLVKALTGCKISIPLLGGEKMKLSVVDDVIYPGFVKIVPNQGMPLAKDQGKSRGDLRVVFMVDFPTHLSDDQRLDVLSILQNQG</sequence>
<dbReference type="GO" id="GO:0005829">
    <property type="term" value="C:cytosol"/>
    <property type="evidence" value="ECO:0007669"/>
    <property type="project" value="TreeGrafter"/>
</dbReference>
<dbReference type="Gene3D" id="2.60.260.20">
    <property type="entry name" value="Urease metallochaperone UreE, N-terminal domain"/>
    <property type="match status" value="2"/>
</dbReference>
<accession>A0A7J6EJK1</accession>
<feature type="compositionally biased region" description="Polar residues" evidence="2">
    <location>
        <begin position="67"/>
        <end position="81"/>
    </location>
</feature>
<feature type="compositionally biased region" description="Low complexity" evidence="2">
    <location>
        <begin position="82"/>
        <end position="92"/>
    </location>
</feature>
<evidence type="ECO:0000256" key="1">
    <source>
        <dbReference type="ARBA" id="ARBA00023186"/>
    </source>
</evidence>
<feature type="compositionally biased region" description="Basic residues" evidence="2">
    <location>
        <begin position="36"/>
        <end position="45"/>
    </location>
</feature>
<feature type="region of interest" description="Disordered" evidence="2">
    <location>
        <begin position="36"/>
        <end position="100"/>
    </location>
</feature>
<dbReference type="GO" id="GO:0006457">
    <property type="term" value="P:protein folding"/>
    <property type="evidence" value="ECO:0007669"/>
    <property type="project" value="InterPro"/>
</dbReference>
<dbReference type="OrthoDB" id="550424at2759"/>
<dbReference type="FunFam" id="2.60.260.20:FF:000006">
    <property type="entry name" value="DnaJ subfamily B member 13"/>
    <property type="match status" value="1"/>
</dbReference>
<dbReference type="InterPro" id="IPR002939">
    <property type="entry name" value="DnaJ_C"/>
</dbReference>
<proteinExistence type="predicted"/>
<dbReference type="Proteomes" id="UP000525078">
    <property type="component" value="Unassembled WGS sequence"/>
</dbReference>
<gene>
    <name evidence="4" type="ORF">F8388_014364</name>
</gene>
<organism evidence="4 5">
    <name type="scientific">Cannabis sativa</name>
    <name type="common">Hemp</name>
    <name type="synonym">Marijuana</name>
    <dbReference type="NCBI Taxonomy" id="3483"/>
    <lineage>
        <taxon>Eukaryota</taxon>
        <taxon>Viridiplantae</taxon>
        <taxon>Streptophyta</taxon>
        <taxon>Embryophyta</taxon>
        <taxon>Tracheophyta</taxon>
        <taxon>Spermatophyta</taxon>
        <taxon>Magnoliopsida</taxon>
        <taxon>eudicotyledons</taxon>
        <taxon>Gunneridae</taxon>
        <taxon>Pentapetalae</taxon>
        <taxon>rosids</taxon>
        <taxon>fabids</taxon>
        <taxon>Rosales</taxon>
        <taxon>Cannabaceae</taxon>
        <taxon>Cannabis</taxon>
    </lineage>
</organism>